<sequence length="330" mass="36771">MRNSLLITLFAALLYSSCTSSKPETAKAVNIIFDTDMGPDYDDVGAITLLHKYAADGRANILATMASTKYERVGPVLSVLNTYFGKPDIPIGVPREDASPLGDWQHWSDTLVAKYPHKLKSNTEAAEVISLYRQILAKQPDSSVTIVTVGFFNNIANLLKSQPDQYSPLNGEQLVENKVAKLVSMAGKFPQGREFNVDEQPAASKYVFDNWKKPIYFTGYEIGAQIFTGLPLVQNKEIKNSPVQDVFRISIPMAKEDVKGRMSWDQTAVLLAVEGPKTYWRLQQGTIKVTADGENSWENSPAGKHFYLVPVTPPQQVQDHINDLMLYHTK</sequence>
<dbReference type="InterPro" id="IPR001910">
    <property type="entry name" value="Inosine/uridine_hydrolase_dom"/>
</dbReference>
<dbReference type="GO" id="GO:0016799">
    <property type="term" value="F:hydrolase activity, hydrolyzing N-glycosyl compounds"/>
    <property type="evidence" value="ECO:0007669"/>
    <property type="project" value="InterPro"/>
</dbReference>
<dbReference type="Gene3D" id="3.90.245.10">
    <property type="entry name" value="Ribonucleoside hydrolase-like"/>
    <property type="match status" value="1"/>
</dbReference>
<keyword evidence="3" id="KW-0378">Hydrolase</keyword>
<keyword evidence="1" id="KW-0732">Signal</keyword>
<dbReference type="OrthoDB" id="128573at2"/>
<evidence type="ECO:0000256" key="1">
    <source>
        <dbReference type="SAM" id="SignalP"/>
    </source>
</evidence>
<organism evidence="3 4">
    <name type="scientific">Mucilaginibacter conchicola</name>
    <dbReference type="NCBI Taxonomy" id="2303333"/>
    <lineage>
        <taxon>Bacteria</taxon>
        <taxon>Pseudomonadati</taxon>
        <taxon>Bacteroidota</taxon>
        <taxon>Sphingobacteriia</taxon>
        <taxon>Sphingobacteriales</taxon>
        <taxon>Sphingobacteriaceae</taxon>
        <taxon>Mucilaginibacter</taxon>
    </lineage>
</organism>
<dbReference type="Pfam" id="PF01156">
    <property type="entry name" value="IU_nuc_hydro"/>
    <property type="match status" value="1"/>
</dbReference>
<feature type="chain" id="PRO_5016704707" evidence="1">
    <location>
        <begin position="22"/>
        <end position="330"/>
    </location>
</feature>
<feature type="signal peptide" evidence="1">
    <location>
        <begin position="1"/>
        <end position="21"/>
    </location>
</feature>
<comment type="caution">
    <text evidence="3">The sequence shown here is derived from an EMBL/GenBank/DDBJ whole genome shotgun (WGS) entry which is preliminary data.</text>
</comment>
<protein>
    <submittedName>
        <fullName evidence="3">Nucleoside hydrolase</fullName>
    </submittedName>
</protein>
<proteinExistence type="predicted"/>
<dbReference type="PANTHER" id="PTHR43264:SF1">
    <property type="entry name" value="INOSINE_URIDINE-PREFERRING NUCLEOSIDE HYDROLASE DOMAIN-CONTAINING PROTEIN"/>
    <property type="match status" value="1"/>
</dbReference>
<name>A0A372NVQ1_9SPHI</name>
<feature type="domain" description="Inosine/uridine-preferring nucleoside hydrolase" evidence="2">
    <location>
        <begin position="31"/>
        <end position="294"/>
    </location>
</feature>
<keyword evidence="4" id="KW-1185">Reference proteome</keyword>
<dbReference type="EMBL" id="QWDC01000001">
    <property type="protein sequence ID" value="RFZ93994.1"/>
    <property type="molecule type" value="Genomic_DNA"/>
</dbReference>
<evidence type="ECO:0000259" key="2">
    <source>
        <dbReference type="Pfam" id="PF01156"/>
    </source>
</evidence>
<dbReference type="InterPro" id="IPR036452">
    <property type="entry name" value="Ribo_hydro-like"/>
</dbReference>
<evidence type="ECO:0000313" key="4">
    <source>
        <dbReference type="Proteomes" id="UP000264217"/>
    </source>
</evidence>
<reference evidence="3 4" key="1">
    <citation type="submission" date="2018-08" db="EMBL/GenBank/DDBJ databases">
        <title>Mucilaginibacter sp. MYSH2.</title>
        <authorList>
            <person name="Seo T."/>
        </authorList>
    </citation>
    <scope>NUCLEOTIDE SEQUENCE [LARGE SCALE GENOMIC DNA]</scope>
    <source>
        <strain evidence="3 4">MYSH2</strain>
    </source>
</reference>
<dbReference type="AlphaFoldDB" id="A0A372NVQ1"/>
<dbReference type="Proteomes" id="UP000264217">
    <property type="component" value="Unassembled WGS sequence"/>
</dbReference>
<dbReference type="PANTHER" id="PTHR43264">
    <property type="match status" value="1"/>
</dbReference>
<dbReference type="RefSeq" id="WP_117389560.1">
    <property type="nucleotide sequence ID" value="NZ_QWDC01000001.1"/>
</dbReference>
<gene>
    <name evidence="3" type="ORF">D0C36_00055</name>
</gene>
<dbReference type="SUPFAM" id="SSF53590">
    <property type="entry name" value="Nucleoside hydrolase"/>
    <property type="match status" value="1"/>
</dbReference>
<evidence type="ECO:0000313" key="3">
    <source>
        <dbReference type="EMBL" id="RFZ93994.1"/>
    </source>
</evidence>
<accession>A0A372NVQ1</accession>